<keyword evidence="1" id="KW-0812">Transmembrane</keyword>
<feature type="transmembrane region" description="Helical" evidence="1">
    <location>
        <begin position="328"/>
        <end position="354"/>
    </location>
</feature>
<dbReference type="SUPFAM" id="SSF103473">
    <property type="entry name" value="MFS general substrate transporter"/>
    <property type="match status" value="1"/>
</dbReference>
<evidence type="ECO:0000313" key="3">
    <source>
        <dbReference type="Proteomes" id="UP001454086"/>
    </source>
</evidence>
<keyword evidence="1" id="KW-0472">Membrane</keyword>
<dbReference type="Pfam" id="PF13347">
    <property type="entry name" value="MFS_2"/>
    <property type="match status" value="1"/>
</dbReference>
<name>A0ABV1DD00_9FIRM</name>
<feature type="transmembrane region" description="Helical" evidence="1">
    <location>
        <begin position="31"/>
        <end position="61"/>
    </location>
</feature>
<feature type="transmembrane region" description="Helical" evidence="1">
    <location>
        <begin position="275"/>
        <end position="293"/>
    </location>
</feature>
<feature type="transmembrane region" description="Helical" evidence="1">
    <location>
        <begin position="183"/>
        <end position="203"/>
    </location>
</feature>
<dbReference type="InterPro" id="IPR039672">
    <property type="entry name" value="MFS_2"/>
</dbReference>
<keyword evidence="1" id="KW-1133">Transmembrane helix</keyword>
<feature type="transmembrane region" description="Helical" evidence="1">
    <location>
        <begin position="238"/>
        <end position="255"/>
    </location>
</feature>
<dbReference type="InterPro" id="IPR036259">
    <property type="entry name" value="MFS_trans_sf"/>
</dbReference>
<proteinExistence type="predicted"/>
<accession>A0ABV1DD00</accession>
<feature type="transmembrane region" description="Helical" evidence="1">
    <location>
        <begin position="153"/>
        <end position="171"/>
    </location>
</feature>
<sequence length="469" mass="51881">MNNRHLSIKEILGYTVGSIGDSTCYNFVLSFFSFFMITVAGVSPVIAGAIISIAIAWDAVTDPVIGYMVDHSKSRKGKRRPYIFRSLIPMGASIIFMFMNVNLPQTQKNIYFLVLVLVFWTAYTAFNIPYYSFGSVLTDIDSERVKVSAFREVLGYVGIFCASSVPTFLVGCLLKKGFGDSQAWLAAAVVSAAITVVSILIMWRCTKGKEPIEENVDVPSMHARDFFREMWSLMKMRPYLLVIACALFTNVYLTLFNSNLLYYVTFNMGMGETQASAMFTAMNIVSIAFIPFITKAVAVFTKTGVFVACTMFSGIVMILAKFVDINSVVSGCIYVALVGVGTCAYWMCVFNFLYDVIDYDEFKNGKKRDGIIMSYYSFLLKLGGAVAAGIQGILLQKSGFDATLAVQPEGVRSMISSLFTVLPGICMVLASLAIIITPLKDRKMEALRASLEKKRNGEEYPIGEFESIL</sequence>
<feature type="transmembrane region" description="Helical" evidence="1">
    <location>
        <begin position="375"/>
        <end position="394"/>
    </location>
</feature>
<comment type="caution">
    <text evidence="2">The sequence shown here is derived from an EMBL/GenBank/DDBJ whole genome shotgun (WGS) entry which is preliminary data.</text>
</comment>
<keyword evidence="3" id="KW-1185">Reference proteome</keyword>
<feature type="transmembrane region" description="Helical" evidence="1">
    <location>
        <begin position="82"/>
        <end position="99"/>
    </location>
</feature>
<dbReference type="Gene3D" id="1.20.1250.20">
    <property type="entry name" value="MFS general substrate transporter like domains"/>
    <property type="match status" value="2"/>
</dbReference>
<protein>
    <submittedName>
        <fullName evidence="2">MFS transporter</fullName>
    </submittedName>
</protein>
<evidence type="ECO:0000313" key="2">
    <source>
        <dbReference type="EMBL" id="MEQ2428257.1"/>
    </source>
</evidence>
<feature type="transmembrane region" description="Helical" evidence="1">
    <location>
        <begin position="111"/>
        <end position="133"/>
    </location>
</feature>
<organism evidence="2 3">
    <name type="scientific">Enterocloster hominis</name>
    <name type="common">ex Hitch et al. 2024</name>
    <dbReference type="NCBI Taxonomy" id="1917870"/>
    <lineage>
        <taxon>Bacteria</taxon>
        <taxon>Bacillati</taxon>
        <taxon>Bacillota</taxon>
        <taxon>Clostridia</taxon>
        <taxon>Lachnospirales</taxon>
        <taxon>Lachnospiraceae</taxon>
        <taxon>Enterocloster</taxon>
    </lineage>
</organism>
<dbReference type="PANTHER" id="PTHR11328:SF24">
    <property type="entry name" value="MAJOR FACILITATOR SUPERFAMILY (MFS) PROFILE DOMAIN-CONTAINING PROTEIN"/>
    <property type="match status" value="1"/>
</dbReference>
<dbReference type="Proteomes" id="UP001454086">
    <property type="component" value="Unassembled WGS sequence"/>
</dbReference>
<dbReference type="PANTHER" id="PTHR11328">
    <property type="entry name" value="MAJOR FACILITATOR SUPERFAMILY DOMAIN-CONTAINING PROTEIN"/>
    <property type="match status" value="1"/>
</dbReference>
<feature type="transmembrane region" description="Helical" evidence="1">
    <location>
        <begin position="414"/>
        <end position="439"/>
    </location>
</feature>
<evidence type="ECO:0000256" key="1">
    <source>
        <dbReference type="SAM" id="Phobius"/>
    </source>
</evidence>
<dbReference type="RefSeq" id="WP_008722589.1">
    <property type="nucleotide sequence ID" value="NZ_JAJFEB010000015.1"/>
</dbReference>
<gene>
    <name evidence="2" type="ORF">WMQ36_25180</name>
</gene>
<feature type="transmembrane region" description="Helical" evidence="1">
    <location>
        <begin position="305"/>
        <end position="322"/>
    </location>
</feature>
<reference evidence="2 3" key="1">
    <citation type="submission" date="2024-03" db="EMBL/GenBank/DDBJ databases">
        <title>Human intestinal bacterial collection.</title>
        <authorList>
            <person name="Pauvert C."/>
            <person name="Hitch T.C.A."/>
            <person name="Clavel T."/>
        </authorList>
    </citation>
    <scope>NUCLEOTIDE SEQUENCE [LARGE SCALE GENOMIC DNA]</scope>
    <source>
        <strain evidence="2 3">CLA-SR-H021</strain>
    </source>
</reference>
<dbReference type="EMBL" id="JBBMFM010000163">
    <property type="protein sequence ID" value="MEQ2428257.1"/>
    <property type="molecule type" value="Genomic_DNA"/>
</dbReference>